<dbReference type="Pfam" id="PF03631">
    <property type="entry name" value="Virul_fac_BrkB"/>
    <property type="match status" value="1"/>
</dbReference>
<dbReference type="PANTHER" id="PTHR30213:SF0">
    <property type="entry name" value="UPF0761 MEMBRANE PROTEIN YIHY"/>
    <property type="match status" value="1"/>
</dbReference>
<dbReference type="NCBIfam" id="TIGR00765">
    <property type="entry name" value="yihY_not_rbn"/>
    <property type="match status" value="1"/>
</dbReference>
<evidence type="ECO:0000256" key="7">
    <source>
        <dbReference type="SAM" id="Phobius"/>
    </source>
</evidence>
<sequence>MTRGRHAEKPTRIPAKGWKDIALRVKDEMARDHVGLIAAGVAFYALLAIFPALTALLAIGGLLVEPSQIVTQLQALTDVMPQEVATIIIDQAEGVAGSREGGLGLAAVLGILLALYSASKGVGSLIEGLNVAYDEEEERGFLWLKVITFGLTLALILGAVVALTLMAAVPAVLAFVQLGPVVEMAITGASWLLLLVLLAVALACLYRFGPDRDQPEWSWASPGAVIACLVWLVASIGFAIYAANFGSYNESFGSLGGAIVLLMWLWISAYIVLMGAELNAEMEAQTRYDTTVGEDQPMGQRDAQKADRLGEAQG</sequence>
<evidence type="ECO:0000256" key="6">
    <source>
        <dbReference type="SAM" id="MobiDB-lite"/>
    </source>
</evidence>
<feature type="transmembrane region" description="Helical" evidence="7">
    <location>
        <begin position="140"/>
        <end position="169"/>
    </location>
</feature>
<keyword evidence="3 7" id="KW-0812">Transmembrane</keyword>
<name>A0A1N7HMX4_9RHOB</name>
<accession>A0A1N7HMX4</accession>
<dbReference type="InterPro" id="IPR017039">
    <property type="entry name" value="Virul_fac_BrkB"/>
</dbReference>
<feature type="transmembrane region" description="Helical" evidence="7">
    <location>
        <begin position="189"/>
        <end position="208"/>
    </location>
</feature>
<evidence type="ECO:0000256" key="1">
    <source>
        <dbReference type="ARBA" id="ARBA00004651"/>
    </source>
</evidence>
<gene>
    <name evidence="8" type="ORF">SAMN05421666_3477</name>
</gene>
<evidence type="ECO:0000256" key="4">
    <source>
        <dbReference type="ARBA" id="ARBA00022989"/>
    </source>
</evidence>
<evidence type="ECO:0000256" key="2">
    <source>
        <dbReference type="ARBA" id="ARBA00022475"/>
    </source>
</evidence>
<dbReference type="AlphaFoldDB" id="A0A1N7HMX4"/>
<dbReference type="RefSeq" id="WP_076535560.1">
    <property type="nucleotide sequence ID" value="NZ_FOAC01000007.1"/>
</dbReference>
<organism evidence="8 9">
    <name type="scientific">Roseovarius nanhaiticus</name>
    <dbReference type="NCBI Taxonomy" id="573024"/>
    <lineage>
        <taxon>Bacteria</taxon>
        <taxon>Pseudomonadati</taxon>
        <taxon>Pseudomonadota</taxon>
        <taxon>Alphaproteobacteria</taxon>
        <taxon>Rhodobacterales</taxon>
        <taxon>Roseobacteraceae</taxon>
        <taxon>Roseovarius</taxon>
    </lineage>
</organism>
<proteinExistence type="predicted"/>
<dbReference type="GO" id="GO:0005886">
    <property type="term" value="C:plasma membrane"/>
    <property type="evidence" value="ECO:0007669"/>
    <property type="project" value="UniProtKB-SubCell"/>
</dbReference>
<feature type="region of interest" description="Disordered" evidence="6">
    <location>
        <begin position="291"/>
        <end position="314"/>
    </location>
</feature>
<protein>
    <submittedName>
        <fullName evidence="8">Membrane protein</fullName>
    </submittedName>
</protein>
<keyword evidence="9" id="KW-1185">Reference proteome</keyword>
<feature type="transmembrane region" description="Helical" evidence="7">
    <location>
        <begin position="101"/>
        <end position="119"/>
    </location>
</feature>
<comment type="subcellular location">
    <subcellularLocation>
        <location evidence="1">Cell membrane</location>
        <topology evidence="1">Multi-pass membrane protein</topology>
    </subcellularLocation>
</comment>
<dbReference type="Proteomes" id="UP000186019">
    <property type="component" value="Unassembled WGS sequence"/>
</dbReference>
<evidence type="ECO:0000313" key="9">
    <source>
        <dbReference type="Proteomes" id="UP000186019"/>
    </source>
</evidence>
<feature type="compositionally biased region" description="Basic and acidic residues" evidence="6">
    <location>
        <begin position="302"/>
        <end position="314"/>
    </location>
</feature>
<keyword evidence="2" id="KW-1003">Cell membrane</keyword>
<feature type="transmembrane region" description="Helical" evidence="7">
    <location>
        <begin position="220"/>
        <end position="243"/>
    </location>
</feature>
<evidence type="ECO:0000313" key="8">
    <source>
        <dbReference type="EMBL" id="SIS26207.1"/>
    </source>
</evidence>
<keyword evidence="5 7" id="KW-0472">Membrane</keyword>
<keyword evidence="4 7" id="KW-1133">Transmembrane helix</keyword>
<dbReference type="STRING" id="573024.SAMN05216208_3580"/>
<feature type="transmembrane region" description="Helical" evidence="7">
    <location>
        <begin position="255"/>
        <end position="273"/>
    </location>
</feature>
<reference evidence="8 9" key="1">
    <citation type="submission" date="2017-01" db="EMBL/GenBank/DDBJ databases">
        <authorList>
            <person name="Mah S.A."/>
            <person name="Swanson W.J."/>
            <person name="Moy G.W."/>
            <person name="Vacquier V.D."/>
        </authorList>
    </citation>
    <scope>NUCLEOTIDE SEQUENCE [LARGE SCALE GENOMIC DNA]</scope>
    <source>
        <strain evidence="8 9">DSM 29590</strain>
    </source>
</reference>
<feature type="transmembrane region" description="Helical" evidence="7">
    <location>
        <begin position="34"/>
        <end position="64"/>
    </location>
</feature>
<dbReference type="PIRSF" id="PIRSF035875">
    <property type="entry name" value="RNase_BN"/>
    <property type="match status" value="1"/>
</dbReference>
<dbReference type="PANTHER" id="PTHR30213">
    <property type="entry name" value="INNER MEMBRANE PROTEIN YHJD"/>
    <property type="match status" value="1"/>
</dbReference>
<evidence type="ECO:0000256" key="5">
    <source>
        <dbReference type="ARBA" id="ARBA00023136"/>
    </source>
</evidence>
<evidence type="ECO:0000256" key="3">
    <source>
        <dbReference type="ARBA" id="ARBA00022692"/>
    </source>
</evidence>
<dbReference type="EMBL" id="FTNV01000006">
    <property type="protein sequence ID" value="SIS26207.1"/>
    <property type="molecule type" value="Genomic_DNA"/>
</dbReference>
<dbReference type="OrthoDB" id="9781030at2"/>